<dbReference type="GO" id="GO:0003723">
    <property type="term" value="F:RNA binding"/>
    <property type="evidence" value="ECO:0007669"/>
    <property type="project" value="UniProtKB-UniRule"/>
</dbReference>
<feature type="domain" description="S1 motif" evidence="9">
    <location>
        <begin position="641"/>
        <end position="709"/>
    </location>
</feature>
<dbReference type="SUPFAM" id="SSF54211">
    <property type="entry name" value="Ribosomal protein S5 domain 2-like"/>
    <property type="match status" value="2"/>
</dbReference>
<reference evidence="10 11" key="1">
    <citation type="journal article" date="2015" name="Nature">
        <title>rRNA introns, odd ribosomes, and small enigmatic genomes across a large radiation of phyla.</title>
        <authorList>
            <person name="Brown C.T."/>
            <person name="Hug L.A."/>
            <person name="Thomas B.C."/>
            <person name="Sharon I."/>
            <person name="Castelle C.J."/>
            <person name="Singh A."/>
            <person name="Wilkins M.J."/>
            <person name="Williams K.H."/>
            <person name="Banfield J.F."/>
        </authorList>
    </citation>
    <scope>NUCLEOTIDE SEQUENCE [LARGE SCALE GENOMIC DNA]</scope>
</reference>
<dbReference type="PROSITE" id="PS50126">
    <property type="entry name" value="S1"/>
    <property type="match status" value="1"/>
</dbReference>
<accession>A0A0G0MYM5</accession>
<keyword evidence="6 8" id="KW-0694">RNA-binding</keyword>
<dbReference type="InterPro" id="IPR027408">
    <property type="entry name" value="PNPase/RNase_PH_dom_sf"/>
</dbReference>
<dbReference type="AlphaFoldDB" id="A0A0G0MYM5"/>
<dbReference type="FunFam" id="2.40.50.140:FF:000189">
    <property type="entry name" value="Polyribonucleotide nucleotidyltransferase, putative"/>
    <property type="match status" value="1"/>
</dbReference>
<evidence type="ECO:0000256" key="4">
    <source>
        <dbReference type="ARBA" id="ARBA00022679"/>
    </source>
</evidence>
<keyword evidence="3" id="KW-0963">Cytoplasm</keyword>
<dbReference type="PATRIC" id="fig|1619100.3.peg.674"/>
<protein>
    <recommendedName>
        <fullName evidence="2 7">Polyribonucleotide nucleotidyltransferase</fullName>
        <ecNumber evidence="2 7">2.7.7.8</ecNumber>
    </recommendedName>
</protein>
<dbReference type="PANTHER" id="PTHR11252:SF0">
    <property type="entry name" value="POLYRIBONUCLEOTIDE NUCLEOTIDYLTRANSFERASE 1, MITOCHONDRIAL"/>
    <property type="match status" value="1"/>
</dbReference>
<dbReference type="Proteomes" id="UP000034799">
    <property type="component" value="Unassembled WGS sequence"/>
</dbReference>
<evidence type="ECO:0000256" key="2">
    <source>
        <dbReference type="ARBA" id="ARBA00012416"/>
    </source>
</evidence>
<dbReference type="InterPro" id="IPR004087">
    <property type="entry name" value="KH_dom"/>
</dbReference>
<evidence type="ECO:0000313" key="11">
    <source>
        <dbReference type="Proteomes" id="UP000034799"/>
    </source>
</evidence>
<evidence type="ECO:0000256" key="6">
    <source>
        <dbReference type="ARBA" id="ARBA00022884"/>
    </source>
</evidence>
<dbReference type="GO" id="GO:0006402">
    <property type="term" value="P:mRNA catabolic process"/>
    <property type="evidence" value="ECO:0007669"/>
    <property type="project" value="UniProtKB-UniRule"/>
</dbReference>
<dbReference type="GO" id="GO:0004654">
    <property type="term" value="F:polyribonucleotide nucleotidyltransferase activity"/>
    <property type="evidence" value="ECO:0007669"/>
    <property type="project" value="UniProtKB-UniRule"/>
</dbReference>
<dbReference type="InterPro" id="IPR015848">
    <property type="entry name" value="PNPase_PH_RNA-bd_bac/org-type"/>
</dbReference>
<evidence type="ECO:0000256" key="1">
    <source>
        <dbReference type="ARBA" id="ARBA00007404"/>
    </source>
</evidence>
<dbReference type="CDD" id="cd05692">
    <property type="entry name" value="S1_RPS1_repeat_hs4"/>
    <property type="match status" value="1"/>
</dbReference>
<dbReference type="PIRSF" id="PIRSF005499">
    <property type="entry name" value="PNPase"/>
    <property type="match status" value="1"/>
</dbReference>
<dbReference type="InterPro" id="IPR036345">
    <property type="entry name" value="ExoRNase_PH_dom2_sf"/>
</dbReference>
<gene>
    <name evidence="10" type="ORF">UT34_C0002G0128</name>
</gene>
<dbReference type="FunFam" id="3.30.1370.10:FF:000001">
    <property type="entry name" value="Polyribonucleotide nucleotidyltransferase"/>
    <property type="match status" value="1"/>
</dbReference>
<dbReference type="PANTHER" id="PTHR11252">
    <property type="entry name" value="POLYRIBONUCLEOTIDE NUCLEOTIDYLTRANSFERASE"/>
    <property type="match status" value="1"/>
</dbReference>
<dbReference type="InterPro" id="IPR012340">
    <property type="entry name" value="NA-bd_OB-fold"/>
</dbReference>
<dbReference type="InterPro" id="IPR012162">
    <property type="entry name" value="PNPase"/>
</dbReference>
<evidence type="ECO:0000256" key="3">
    <source>
        <dbReference type="ARBA" id="ARBA00022490"/>
    </source>
</evidence>
<dbReference type="InterPro" id="IPR036612">
    <property type="entry name" value="KH_dom_type_1_sf"/>
</dbReference>
<comment type="caution">
    <text evidence="10">The sequence shown here is derived from an EMBL/GenBank/DDBJ whole genome shotgun (WGS) entry which is preliminary data.</text>
</comment>
<name>A0A0G0MYM5_9BACT</name>
<dbReference type="InterPro" id="IPR004088">
    <property type="entry name" value="KH_dom_type_1"/>
</dbReference>
<dbReference type="SMART" id="SM00322">
    <property type="entry name" value="KH"/>
    <property type="match status" value="1"/>
</dbReference>
<evidence type="ECO:0000256" key="8">
    <source>
        <dbReference type="PROSITE-ProRule" id="PRU00117"/>
    </source>
</evidence>
<dbReference type="GO" id="GO:0005829">
    <property type="term" value="C:cytosol"/>
    <property type="evidence" value="ECO:0007669"/>
    <property type="project" value="TreeGrafter"/>
</dbReference>
<dbReference type="PROSITE" id="PS50084">
    <property type="entry name" value="KH_TYPE_1"/>
    <property type="match status" value="1"/>
</dbReference>
<dbReference type="InterPro" id="IPR001247">
    <property type="entry name" value="ExoRNase_PH_dom1"/>
</dbReference>
<dbReference type="InterPro" id="IPR003029">
    <property type="entry name" value="S1_domain"/>
</dbReference>
<evidence type="ECO:0000256" key="7">
    <source>
        <dbReference type="NCBIfam" id="TIGR03591"/>
    </source>
</evidence>
<proteinExistence type="inferred from homology"/>
<keyword evidence="5" id="KW-0548">Nucleotidyltransferase</keyword>
<comment type="similarity">
    <text evidence="1">Belongs to the polyribonucleotide nucleotidyltransferase family.</text>
</comment>
<dbReference type="InterPro" id="IPR020568">
    <property type="entry name" value="Ribosomal_Su5_D2-typ_SF"/>
</dbReference>
<dbReference type="Gene3D" id="3.30.230.70">
    <property type="entry name" value="GHMP Kinase, N-terminal domain"/>
    <property type="match status" value="2"/>
</dbReference>
<dbReference type="SUPFAM" id="SSF50249">
    <property type="entry name" value="Nucleic acid-binding proteins"/>
    <property type="match status" value="1"/>
</dbReference>
<dbReference type="NCBIfam" id="TIGR03591">
    <property type="entry name" value="polynuc_phos"/>
    <property type="match status" value="1"/>
</dbReference>
<dbReference type="EC" id="2.7.7.8" evidence="2 7"/>
<evidence type="ECO:0000259" key="9">
    <source>
        <dbReference type="PROSITE" id="PS50126"/>
    </source>
</evidence>
<dbReference type="Gene3D" id="3.30.1370.10">
    <property type="entry name" value="K Homology domain, type 1"/>
    <property type="match status" value="1"/>
</dbReference>
<dbReference type="STRING" id="1619100.UT34_C0002G0128"/>
<dbReference type="NCBIfam" id="NF008805">
    <property type="entry name" value="PRK11824.1"/>
    <property type="match status" value="1"/>
</dbReference>
<dbReference type="Pfam" id="PF00575">
    <property type="entry name" value="S1"/>
    <property type="match status" value="1"/>
</dbReference>
<organism evidence="10 11">
    <name type="scientific">candidate division WS6 bacterium GW2011_GWF2_39_15</name>
    <dbReference type="NCBI Taxonomy" id="1619100"/>
    <lineage>
        <taxon>Bacteria</taxon>
        <taxon>Candidatus Dojkabacteria</taxon>
    </lineage>
</organism>
<keyword evidence="4 10" id="KW-0808">Transferase</keyword>
<sequence>MLYNEKRVDFEVNGVKGFFSTGKIARKAHSAVMAGLGDTVILATVSIGEAMPESDFFPLSVEYVEKMAAAGMVSSSRFVKRERFPSDEAILRARMIDRSVRTFFPSDYRNEVLVLVEVLSFNPAYDPTILAINAVSAALLISKAPFTTPVSGVRVGFGEGDNFALMLNHVPRVDRDGEEPSVKLNLVIAGDGTNVTNLDADAFEVDETKVIGAMKYGLEQMDPWLKAQKQLVDECKPEKGEYVSFALPEELIRTAKAEFGDRIMQVLDISASEDPQFQKTLVNSSKEAKAIQEDMAKRFEGKYSKIQLKEAYEKVAKYVMRKLIKEEQRRLDGRKFDEIREMGSEVSVLPRVHGSGLFTRGLTQVLATVTLATIQKQQIVENMTGEDFRTYMHFYSQYPFTMGQAERYKYMPGRREIGHGALGEKAVIPVLPSVEEFPYTIIVSSDIMSENGSSSQATTSASTLALMDAGVPVKKHVAGIACGIVYDEDEPDDYAILTDIRDLEDFYGFMDFKVAGTRDGVTAVQFDTKAKGLPIEIFEKAIVQSKEARMKILDVMYDAIDKPREGVSELAPKVDKVKIPVSKIGELIGPGGKHIRELSETTNTEINVEEDGTVYIFAASKADMEKAKMQISGMAFVPEIGKVYTGTVEAIMPYGAFVEIARDVSGLVHVSEISDGFVKDVHEFINEGDQVEVKVVDIDDQGKIRLSMKAAKGNQDQKEKPEEK</sequence>
<dbReference type="SMART" id="SM00316">
    <property type="entry name" value="S1"/>
    <property type="match status" value="1"/>
</dbReference>
<dbReference type="Pfam" id="PF00013">
    <property type="entry name" value="KH_1"/>
    <property type="match status" value="1"/>
</dbReference>
<dbReference type="SUPFAM" id="SSF55666">
    <property type="entry name" value="Ribonuclease PH domain 2-like"/>
    <property type="match status" value="2"/>
</dbReference>
<dbReference type="GO" id="GO:0006396">
    <property type="term" value="P:RNA processing"/>
    <property type="evidence" value="ECO:0007669"/>
    <property type="project" value="InterPro"/>
</dbReference>
<dbReference type="SUPFAM" id="SSF54791">
    <property type="entry name" value="Eukaryotic type KH-domain (KH-domain type I)"/>
    <property type="match status" value="1"/>
</dbReference>
<dbReference type="EMBL" id="LBWK01000002">
    <property type="protein sequence ID" value="KKR05621.1"/>
    <property type="molecule type" value="Genomic_DNA"/>
</dbReference>
<dbReference type="Pfam" id="PF03726">
    <property type="entry name" value="PNPase"/>
    <property type="match status" value="1"/>
</dbReference>
<dbReference type="GO" id="GO:0000175">
    <property type="term" value="F:3'-5'-RNA exonuclease activity"/>
    <property type="evidence" value="ECO:0007669"/>
    <property type="project" value="TreeGrafter"/>
</dbReference>
<dbReference type="CDD" id="cd02393">
    <property type="entry name" value="KH-I_PNPase"/>
    <property type="match status" value="1"/>
</dbReference>
<dbReference type="Pfam" id="PF01138">
    <property type="entry name" value="RNase_PH"/>
    <property type="match status" value="2"/>
</dbReference>
<dbReference type="Gene3D" id="2.40.50.140">
    <property type="entry name" value="Nucleic acid-binding proteins"/>
    <property type="match status" value="1"/>
</dbReference>
<evidence type="ECO:0000313" key="10">
    <source>
        <dbReference type="EMBL" id="KKR05621.1"/>
    </source>
</evidence>
<evidence type="ECO:0000256" key="5">
    <source>
        <dbReference type="ARBA" id="ARBA00022695"/>
    </source>
</evidence>